<gene>
    <name evidence="1" type="ORF">DEJ49_31590</name>
</gene>
<protein>
    <submittedName>
        <fullName evidence="1">Uncharacterized protein</fullName>
    </submittedName>
</protein>
<dbReference type="EMBL" id="CP029191">
    <property type="protein sequence ID" value="QES44938.1"/>
    <property type="molecule type" value="Genomic_DNA"/>
</dbReference>
<dbReference type="RefSeq" id="WP_150187260.1">
    <property type="nucleotide sequence ID" value="NZ_CP029191.1"/>
</dbReference>
<organism evidence="1 2">
    <name type="scientific">Streptomyces venezuelae</name>
    <dbReference type="NCBI Taxonomy" id="54571"/>
    <lineage>
        <taxon>Bacteria</taxon>
        <taxon>Bacillati</taxon>
        <taxon>Actinomycetota</taxon>
        <taxon>Actinomycetes</taxon>
        <taxon>Kitasatosporales</taxon>
        <taxon>Streptomycetaceae</taxon>
        <taxon>Streptomyces</taxon>
    </lineage>
</organism>
<dbReference type="Proteomes" id="UP000324015">
    <property type="component" value="Chromosome"/>
</dbReference>
<evidence type="ECO:0000313" key="2">
    <source>
        <dbReference type="Proteomes" id="UP000324015"/>
    </source>
</evidence>
<sequence length="71" mass="7400">MPKTEAPDAHPALDDLVVSGTALDAVLTRRLQLGDPDGDVRRALAAFPVPELTSTRRAVSACATGSCPRSD</sequence>
<accession>A0A5P2CT76</accession>
<name>A0A5P2CT76_STRVZ</name>
<evidence type="ECO:0000313" key="1">
    <source>
        <dbReference type="EMBL" id="QES44938.1"/>
    </source>
</evidence>
<reference evidence="1 2" key="1">
    <citation type="submission" date="2018-05" db="EMBL/GenBank/DDBJ databases">
        <title>Streptomyces venezuelae.</title>
        <authorList>
            <person name="Kim W."/>
            <person name="Lee N."/>
            <person name="Cho B.-K."/>
        </authorList>
    </citation>
    <scope>NUCLEOTIDE SEQUENCE [LARGE SCALE GENOMIC DNA]</scope>
    <source>
        <strain evidence="1 2">ATCC 14585</strain>
    </source>
</reference>
<proteinExistence type="predicted"/>
<dbReference type="AlphaFoldDB" id="A0A5P2CT76"/>